<feature type="domain" description="IrrE N-terminal-like" evidence="1">
    <location>
        <begin position="31"/>
        <end position="121"/>
    </location>
</feature>
<reference evidence="2 3" key="1">
    <citation type="journal article" date="2016" name="Front. Microbiol.">
        <title>Comprehensive Phylogenetic Analysis of Bovine Non-aureus Staphylococci Species Based on Whole-Genome Sequencing.</title>
        <authorList>
            <person name="Naushad S."/>
            <person name="Barkema H.W."/>
            <person name="Luby C."/>
            <person name="Condas L.A."/>
            <person name="Nobrega D.B."/>
            <person name="Carson D.A."/>
            <person name="De Buck J."/>
        </authorList>
    </citation>
    <scope>NUCLEOTIDE SEQUENCE [LARGE SCALE GENOMIC DNA]</scope>
    <source>
        <strain evidence="2 3">SNUC 4143</strain>
    </source>
</reference>
<dbReference type="RefSeq" id="WP_107520462.1">
    <property type="nucleotide sequence ID" value="NZ_PYZH01000114.1"/>
</dbReference>
<evidence type="ECO:0000313" key="3">
    <source>
        <dbReference type="Proteomes" id="UP000243350"/>
    </source>
</evidence>
<dbReference type="EMBL" id="PYZH01000114">
    <property type="protein sequence ID" value="PTF10712.1"/>
    <property type="molecule type" value="Genomic_DNA"/>
</dbReference>
<dbReference type="AlphaFoldDB" id="A0A2T4KSF4"/>
<organism evidence="2 3">
    <name type="scientific">Staphylococcus devriesei</name>
    <dbReference type="NCBI Taxonomy" id="586733"/>
    <lineage>
        <taxon>Bacteria</taxon>
        <taxon>Bacillati</taxon>
        <taxon>Bacillota</taxon>
        <taxon>Bacilli</taxon>
        <taxon>Bacillales</taxon>
        <taxon>Staphylococcaceae</taxon>
        <taxon>Staphylococcus</taxon>
    </lineage>
</organism>
<name>A0A2T4KSF4_9STAP</name>
<proteinExistence type="predicted"/>
<gene>
    <name evidence="2" type="ORF">BUY48_10905</name>
</gene>
<comment type="caution">
    <text evidence="2">The sequence shown here is derived from an EMBL/GenBank/DDBJ whole genome shotgun (WGS) entry which is preliminary data.</text>
</comment>
<accession>A0A2T4KSF4</accession>
<dbReference type="Proteomes" id="UP000243350">
    <property type="component" value="Unassembled WGS sequence"/>
</dbReference>
<protein>
    <submittedName>
        <fullName evidence="2">Toxin</fullName>
    </submittedName>
</protein>
<sequence>MGRYEDLLIQNNHLHICDTFELPGMFKGFYDNGVILIDKNLSDAKKLEILSEELAHHEITYGNILNEQDMQNKKYELKARRLANEKLISLEGIVKAFLQGIHNLYELANFFEVTESFVLQSIKHYKQKYGYSTQYGKYVIQFEPLRVFEYKDIQ</sequence>
<dbReference type="Pfam" id="PF06114">
    <property type="entry name" value="Peptidase_M78"/>
    <property type="match status" value="1"/>
</dbReference>
<evidence type="ECO:0000259" key="1">
    <source>
        <dbReference type="Pfam" id="PF06114"/>
    </source>
</evidence>
<evidence type="ECO:0000313" key="2">
    <source>
        <dbReference type="EMBL" id="PTF10712.1"/>
    </source>
</evidence>
<dbReference type="InterPro" id="IPR010359">
    <property type="entry name" value="IrrE_HExxH"/>
</dbReference>